<dbReference type="EMBL" id="JAAKZV010000129">
    <property type="protein sequence ID" value="NGN67200.1"/>
    <property type="molecule type" value="Genomic_DNA"/>
</dbReference>
<dbReference type="InterPro" id="IPR002060">
    <property type="entry name" value="Squ/phyt_synthse"/>
</dbReference>
<keyword evidence="2" id="KW-1185">Reference proteome</keyword>
<dbReference type="Proteomes" id="UP000481583">
    <property type="component" value="Unassembled WGS sequence"/>
</dbReference>
<organism evidence="1 2">
    <name type="scientific">Streptomyces coryli</name>
    <dbReference type="NCBI Taxonomy" id="1128680"/>
    <lineage>
        <taxon>Bacteria</taxon>
        <taxon>Bacillati</taxon>
        <taxon>Actinomycetota</taxon>
        <taxon>Actinomycetes</taxon>
        <taxon>Kitasatosporales</taxon>
        <taxon>Streptomycetaceae</taxon>
        <taxon>Streptomyces</taxon>
    </lineage>
</organism>
<dbReference type="GO" id="GO:0045338">
    <property type="term" value="P:farnesyl diphosphate metabolic process"/>
    <property type="evidence" value="ECO:0007669"/>
    <property type="project" value="InterPro"/>
</dbReference>
<dbReference type="RefSeq" id="WP_165240500.1">
    <property type="nucleotide sequence ID" value="NZ_JAAKZV010000129.1"/>
</dbReference>
<dbReference type="InterPro" id="IPR044844">
    <property type="entry name" value="Trans_IPPS_euk-type"/>
</dbReference>
<dbReference type="GO" id="GO:0051996">
    <property type="term" value="F:squalene synthase [NAD(P)H] activity"/>
    <property type="evidence" value="ECO:0007669"/>
    <property type="project" value="InterPro"/>
</dbReference>
<dbReference type="SUPFAM" id="SSF48576">
    <property type="entry name" value="Terpenoid synthases"/>
    <property type="match status" value="1"/>
</dbReference>
<dbReference type="PANTHER" id="PTHR11626:SF2">
    <property type="entry name" value="SQUALENE SYNTHASE"/>
    <property type="match status" value="1"/>
</dbReference>
<comment type="caution">
    <text evidence="1">The sequence shown here is derived from an EMBL/GenBank/DDBJ whole genome shotgun (WGS) entry which is preliminary data.</text>
</comment>
<gene>
    <name evidence="1" type="ORF">G5C51_25235</name>
</gene>
<evidence type="ECO:0000313" key="1">
    <source>
        <dbReference type="EMBL" id="NGN67200.1"/>
    </source>
</evidence>
<dbReference type="Pfam" id="PF00494">
    <property type="entry name" value="SQS_PSY"/>
    <property type="match status" value="1"/>
</dbReference>
<dbReference type="PANTHER" id="PTHR11626">
    <property type="entry name" value="FARNESYL-DIPHOSPHATE FARNESYLTRANSFERASE"/>
    <property type="match status" value="1"/>
</dbReference>
<protein>
    <submittedName>
        <fullName evidence="1">Squalene/phytoene synthase family protein</fullName>
    </submittedName>
</protein>
<dbReference type="InterPro" id="IPR008949">
    <property type="entry name" value="Isoprenoid_synthase_dom_sf"/>
</dbReference>
<name>A0A6G4U635_9ACTN</name>
<evidence type="ECO:0000313" key="2">
    <source>
        <dbReference type="Proteomes" id="UP000481583"/>
    </source>
</evidence>
<dbReference type="AlphaFoldDB" id="A0A6G4U635"/>
<sequence length="267" mass="29698">MSAELVEILKQNSRTFFLPIMRLDEPLRGLVAAYYLANRALDEIEDHPGLAPANKAELLRGLSRLLQQARFTQADTDRLFRPYEAELAPVTRRFHEWAVEFPPPDIAPRLWDSLAALADRMADWVEAEFRVRDEADLDRYTFAVASAIGITLSDLWSRHAGIVTPQPAAVAFGRAVQTANITWNRRDDLARGVDFFPAGWTELDMCGYVRRQLPGAQAYVAGIPAGPIRDFCAITLDICTATLAAIEQGTVLDRAVIQAIAARHTVP</sequence>
<dbReference type="Gene3D" id="1.10.600.10">
    <property type="entry name" value="Farnesyl Diphosphate Synthase"/>
    <property type="match status" value="1"/>
</dbReference>
<reference evidence="1 2" key="1">
    <citation type="submission" date="2020-02" db="EMBL/GenBank/DDBJ databases">
        <title>Whole-genome analyses of novel actinobacteria.</title>
        <authorList>
            <person name="Sahin N."/>
        </authorList>
    </citation>
    <scope>NUCLEOTIDE SEQUENCE [LARGE SCALE GENOMIC DNA]</scope>
    <source>
        <strain evidence="1 2">A7024</strain>
    </source>
</reference>
<proteinExistence type="predicted"/>
<accession>A0A6G4U635</accession>